<gene>
    <name evidence="2" type="ORF">SAMN04487928_1442</name>
</gene>
<protein>
    <submittedName>
        <fullName evidence="2">Uncharacterized protein</fullName>
    </submittedName>
</protein>
<evidence type="ECO:0000313" key="2">
    <source>
        <dbReference type="EMBL" id="SFQ41998.1"/>
    </source>
</evidence>
<keyword evidence="3" id="KW-1185">Reference proteome</keyword>
<dbReference type="Proteomes" id="UP000182624">
    <property type="component" value="Unassembled WGS sequence"/>
</dbReference>
<feature type="transmembrane region" description="Helical" evidence="1">
    <location>
        <begin position="45"/>
        <end position="69"/>
    </location>
</feature>
<organism evidence="2 3">
    <name type="scientific">Butyrivibrio proteoclasticus</name>
    <dbReference type="NCBI Taxonomy" id="43305"/>
    <lineage>
        <taxon>Bacteria</taxon>
        <taxon>Bacillati</taxon>
        <taxon>Bacillota</taxon>
        <taxon>Clostridia</taxon>
        <taxon>Lachnospirales</taxon>
        <taxon>Lachnospiraceae</taxon>
        <taxon>Butyrivibrio</taxon>
    </lineage>
</organism>
<sequence>MRGNYRTRQDLLLKCREPLRGGKKIYGDELVSVVVWKGCDSMIELILDLIFIGAIVIAHAPVLLGLYGAFLVLKIFFISFTKGIWYVCSYPCYWIIRRRR</sequence>
<evidence type="ECO:0000313" key="3">
    <source>
        <dbReference type="Proteomes" id="UP000182624"/>
    </source>
</evidence>
<proteinExistence type="predicted"/>
<accession>A0A1I5YCT2</accession>
<reference evidence="3" key="1">
    <citation type="submission" date="2016-10" db="EMBL/GenBank/DDBJ databases">
        <authorList>
            <person name="Varghese N."/>
            <person name="Submissions S."/>
        </authorList>
    </citation>
    <scope>NUCLEOTIDE SEQUENCE [LARGE SCALE GENOMIC DNA]</scope>
    <source>
        <strain evidence="3">P18</strain>
    </source>
</reference>
<keyword evidence="1" id="KW-0812">Transmembrane</keyword>
<dbReference type="EMBL" id="FOXO01000044">
    <property type="protein sequence ID" value="SFQ41998.1"/>
    <property type="molecule type" value="Genomic_DNA"/>
</dbReference>
<feature type="transmembrane region" description="Helical" evidence="1">
    <location>
        <begin position="75"/>
        <end position="96"/>
    </location>
</feature>
<name>A0A1I5YCT2_9FIRM</name>
<keyword evidence="1" id="KW-0472">Membrane</keyword>
<evidence type="ECO:0000256" key="1">
    <source>
        <dbReference type="SAM" id="Phobius"/>
    </source>
</evidence>
<dbReference type="AlphaFoldDB" id="A0A1I5YCT2"/>
<keyword evidence="1" id="KW-1133">Transmembrane helix</keyword>